<dbReference type="InterPro" id="IPR036388">
    <property type="entry name" value="WH-like_DNA-bd_sf"/>
</dbReference>
<proteinExistence type="predicted"/>
<dbReference type="Proteomes" id="UP001451606">
    <property type="component" value="Chromosome"/>
</dbReference>
<name>A0AAX4NEH1_9ARCH</name>
<dbReference type="KEGG" id="omr:OXIME_000149"/>
<sequence>MSIDLGEKEYKMLKMLKINARTPITEMVSTLGVSRITAKRMLASLIKRGIIKSFTIETGQENDPLLVVELESIEGIDQDIIIDDFRLLDGTHIITVPFSDSFKLEGIKVKRIHISTGRKRNTGSLNIEGIKCDFCGRKINSDPLKIRDGNSLYYVCCTSCETNLKKRLEAMK</sequence>
<dbReference type="GeneID" id="95966872"/>
<evidence type="ECO:0000313" key="2">
    <source>
        <dbReference type="EMBL" id="WYX99614.1"/>
    </source>
</evidence>
<dbReference type="InterPro" id="IPR013603">
    <property type="entry name" value="TRASH_TR_C_prok"/>
</dbReference>
<evidence type="ECO:0000259" key="1">
    <source>
        <dbReference type="SMART" id="SM00746"/>
    </source>
</evidence>
<protein>
    <submittedName>
        <fullName evidence="2">TRASH domain-containing protein</fullName>
    </submittedName>
</protein>
<feature type="domain" description="TRASH" evidence="1">
    <location>
        <begin position="132"/>
        <end position="168"/>
    </location>
</feature>
<dbReference type="SMART" id="SM00746">
    <property type="entry name" value="TRASH"/>
    <property type="match status" value="1"/>
</dbReference>
<dbReference type="EMBL" id="CP133772">
    <property type="protein sequence ID" value="WYX99614.1"/>
    <property type="molecule type" value="Genomic_DNA"/>
</dbReference>
<accession>A0AAX4NEH1</accession>
<organism evidence="2 3">
    <name type="scientific">Oxyplasma meridianum</name>
    <dbReference type="NCBI Taxonomy" id="3073602"/>
    <lineage>
        <taxon>Archaea</taxon>
        <taxon>Methanobacteriati</taxon>
        <taxon>Thermoplasmatota</taxon>
        <taxon>Thermoplasmata</taxon>
        <taxon>Thermoplasmatales</taxon>
        <taxon>Thermoplasmataceae</taxon>
        <taxon>Oxyplasma</taxon>
    </lineage>
</organism>
<keyword evidence="3" id="KW-1185">Reference proteome</keyword>
<dbReference type="SUPFAM" id="SSF46785">
    <property type="entry name" value="Winged helix' DNA-binding domain"/>
    <property type="match status" value="1"/>
</dbReference>
<dbReference type="Pfam" id="PF08394">
    <property type="entry name" value="Arc_trans_TRASH"/>
    <property type="match status" value="1"/>
</dbReference>
<dbReference type="AlphaFoldDB" id="A0AAX4NEH1"/>
<dbReference type="Gene3D" id="1.10.10.10">
    <property type="entry name" value="Winged helix-like DNA-binding domain superfamily/Winged helix DNA-binding domain"/>
    <property type="match status" value="1"/>
</dbReference>
<reference evidence="2 3" key="1">
    <citation type="submission" date="2023-09" db="EMBL/GenBank/DDBJ databases">
        <authorList>
            <person name="Golyshina O.V."/>
            <person name="Lunev E.A."/>
            <person name="Bargiela R."/>
            <person name="Gaines M.C."/>
            <person name="Daum B."/>
            <person name="Bale N.J."/>
            <person name="Koenen M."/>
            <person name="Sinninghe Damst J.S."/>
            <person name="Yakimov M."/>
            <person name="Golyshin P.N."/>
        </authorList>
    </citation>
    <scope>NUCLEOTIDE SEQUENCE [LARGE SCALE GENOMIC DNA]</scope>
    <source>
        <strain evidence="2 3">M1</strain>
    </source>
</reference>
<dbReference type="InterPro" id="IPR011017">
    <property type="entry name" value="TRASH_dom"/>
</dbReference>
<evidence type="ECO:0000313" key="3">
    <source>
        <dbReference type="Proteomes" id="UP001451606"/>
    </source>
</evidence>
<gene>
    <name evidence="2" type="ORF">OXIME_000149</name>
</gene>
<dbReference type="RefSeq" id="WP_393971582.1">
    <property type="nucleotide sequence ID" value="NZ_CP133772.1"/>
</dbReference>
<dbReference type="InterPro" id="IPR036390">
    <property type="entry name" value="WH_DNA-bd_sf"/>
</dbReference>